<feature type="non-terminal residue" evidence="1">
    <location>
        <position position="100"/>
    </location>
</feature>
<accession>A0ABQ7FSR0</accession>
<proteinExistence type="predicted"/>
<dbReference type="EMBL" id="MU072713">
    <property type="protein sequence ID" value="KAF5825519.1"/>
    <property type="molecule type" value="Genomic_DNA"/>
</dbReference>
<organism evidence="1 2">
    <name type="scientific">Dunaliella salina</name>
    <name type="common">Green alga</name>
    <name type="synonym">Protococcus salinus</name>
    <dbReference type="NCBI Taxonomy" id="3046"/>
    <lineage>
        <taxon>Eukaryota</taxon>
        <taxon>Viridiplantae</taxon>
        <taxon>Chlorophyta</taxon>
        <taxon>core chlorophytes</taxon>
        <taxon>Chlorophyceae</taxon>
        <taxon>CS clade</taxon>
        <taxon>Chlamydomonadales</taxon>
        <taxon>Dunaliellaceae</taxon>
        <taxon>Dunaliella</taxon>
    </lineage>
</organism>
<reference evidence="1" key="1">
    <citation type="submission" date="2017-08" db="EMBL/GenBank/DDBJ databases">
        <authorList>
            <person name="Polle J.E."/>
            <person name="Barry K."/>
            <person name="Cushman J."/>
            <person name="Schmutz J."/>
            <person name="Tran D."/>
            <person name="Hathwaick L.T."/>
            <person name="Yim W.C."/>
            <person name="Jenkins J."/>
            <person name="Mckie-Krisberg Z.M."/>
            <person name="Prochnik S."/>
            <person name="Lindquist E."/>
            <person name="Dockter R.B."/>
            <person name="Adam C."/>
            <person name="Molina H."/>
            <person name="Bunkerborg J."/>
            <person name="Jin E."/>
            <person name="Buchheim M."/>
            <person name="Magnuson J."/>
        </authorList>
    </citation>
    <scope>NUCLEOTIDE SEQUENCE</scope>
    <source>
        <strain evidence="1">CCAP 19/18</strain>
    </source>
</reference>
<keyword evidence="2" id="KW-1185">Reference proteome</keyword>
<evidence type="ECO:0000313" key="2">
    <source>
        <dbReference type="Proteomes" id="UP000815325"/>
    </source>
</evidence>
<dbReference type="Proteomes" id="UP000815325">
    <property type="component" value="Unassembled WGS sequence"/>
</dbReference>
<sequence length="100" mass="11500">MERLKVLEKQMCSGSADNVDGYCITLPEHLEPDGLWTVRRNIMSPYKLVSTFPAPDDDVRTMHDNLEKSVGRFPHVPFLGSRKRDEKGKLGPYTWMTYAQ</sequence>
<gene>
    <name evidence="1" type="ORF">DUNSADRAFT_9041</name>
</gene>
<comment type="caution">
    <text evidence="1">The sequence shown here is derived from an EMBL/GenBank/DDBJ whole genome shotgun (WGS) entry which is preliminary data.</text>
</comment>
<protein>
    <submittedName>
        <fullName evidence="1">Uncharacterized protein</fullName>
    </submittedName>
</protein>
<evidence type="ECO:0000313" key="1">
    <source>
        <dbReference type="EMBL" id="KAF5825519.1"/>
    </source>
</evidence>
<name>A0ABQ7FSR0_DUNSA</name>